<feature type="transmembrane region" description="Helical" evidence="2">
    <location>
        <begin position="29"/>
        <end position="51"/>
    </location>
</feature>
<dbReference type="Proteomes" id="UP001182556">
    <property type="component" value="Unassembled WGS sequence"/>
</dbReference>
<evidence type="ECO:0000256" key="1">
    <source>
        <dbReference type="SAM" id="MobiDB-lite"/>
    </source>
</evidence>
<evidence type="ECO:0000313" key="3">
    <source>
        <dbReference type="EMBL" id="KAK1924417.1"/>
    </source>
</evidence>
<dbReference type="InterPro" id="IPR013862">
    <property type="entry name" value="Kei1"/>
</dbReference>
<accession>A0AAD9FQR5</accession>
<dbReference type="PANTHER" id="PTHR28077">
    <property type="entry name" value="INOSITOL PHOSPHORYLCERAMIDE SYNTHASE REGULATORY SUBUNIT KEI1"/>
    <property type="match status" value="1"/>
</dbReference>
<feature type="compositionally biased region" description="Basic and acidic residues" evidence="1">
    <location>
        <begin position="244"/>
        <end position="256"/>
    </location>
</feature>
<evidence type="ECO:0000313" key="4">
    <source>
        <dbReference type="Proteomes" id="UP001182556"/>
    </source>
</evidence>
<protein>
    <submittedName>
        <fullName evidence="3">Inositolphosphorylceramide synthase subunit Kei1-domain-containing protein</fullName>
    </submittedName>
</protein>
<sequence>MRLNFRLASPGAVFNSFLGALDIKLGAEIVLLFGLINKVAGLYGLVVIFIGGSLTQIAFYAYSTASLFAFLWALRIVKSESASTTTTVAHLYTLDHLVQSLFHYLFYLDYWYNVPHDGRRTANSQAQQDLINLAASRGEIIDPATQETPGMDELRKALAGDIWRTEKVYAGWTLVFGFFLKVYFILTLYSYAAHLRSSTYHTLPLTSRSTATQIAHPDPPQPTRGPGDATAGPSSRQSNPRQDAVGKEMERLRQEEEGFSWE</sequence>
<dbReference type="AlphaFoldDB" id="A0AAD9FQR5"/>
<evidence type="ECO:0000256" key="2">
    <source>
        <dbReference type="SAM" id="Phobius"/>
    </source>
</evidence>
<feature type="compositionally biased region" description="Polar residues" evidence="1">
    <location>
        <begin position="232"/>
        <end position="241"/>
    </location>
</feature>
<dbReference type="GO" id="GO:0000139">
    <property type="term" value="C:Golgi membrane"/>
    <property type="evidence" value="ECO:0007669"/>
    <property type="project" value="TreeGrafter"/>
</dbReference>
<keyword evidence="2" id="KW-1133">Transmembrane helix</keyword>
<organism evidence="3 4">
    <name type="scientific">Papiliotrema laurentii</name>
    <name type="common">Cryptococcus laurentii</name>
    <dbReference type="NCBI Taxonomy" id="5418"/>
    <lineage>
        <taxon>Eukaryota</taxon>
        <taxon>Fungi</taxon>
        <taxon>Dikarya</taxon>
        <taxon>Basidiomycota</taxon>
        <taxon>Agaricomycotina</taxon>
        <taxon>Tremellomycetes</taxon>
        <taxon>Tremellales</taxon>
        <taxon>Rhynchogastremaceae</taxon>
        <taxon>Papiliotrema</taxon>
    </lineage>
</organism>
<feature type="region of interest" description="Disordered" evidence="1">
    <location>
        <begin position="210"/>
        <end position="262"/>
    </location>
</feature>
<dbReference type="GO" id="GO:0070916">
    <property type="term" value="C:inositol phosphoceramide synthase complex"/>
    <property type="evidence" value="ECO:0007669"/>
    <property type="project" value="TreeGrafter"/>
</dbReference>
<reference evidence="3" key="1">
    <citation type="submission" date="2023-02" db="EMBL/GenBank/DDBJ databases">
        <title>Identification and recombinant expression of a fungal hydrolase from Papiliotrema laurentii that hydrolyzes apple cutin and clears colloidal polyester polyurethane.</title>
        <authorList>
            <consortium name="DOE Joint Genome Institute"/>
            <person name="Roman V.A."/>
            <person name="Bojanowski C."/>
            <person name="Crable B.R."/>
            <person name="Wagner D.N."/>
            <person name="Hung C.S."/>
            <person name="Nadeau L.J."/>
            <person name="Schratz L."/>
            <person name="Haridas S."/>
            <person name="Pangilinan J."/>
            <person name="Lipzen A."/>
            <person name="Na H."/>
            <person name="Yan M."/>
            <person name="Ng V."/>
            <person name="Grigoriev I.V."/>
            <person name="Spatafora J.W."/>
            <person name="Barlow D."/>
            <person name="Biffinger J."/>
            <person name="Kelley-Loughnane N."/>
            <person name="Varaljay V.A."/>
            <person name="Crookes-Goodson W.J."/>
        </authorList>
    </citation>
    <scope>NUCLEOTIDE SEQUENCE</scope>
    <source>
        <strain evidence="3">5307AH</strain>
    </source>
</reference>
<comment type="caution">
    <text evidence="3">The sequence shown here is derived from an EMBL/GenBank/DDBJ whole genome shotgun (WGS) entry which is preliminary data.</text>
</comment>
<dbReference type="GO" id="GO:0006673">
    <property type="term" value="P:inositol phosphoceramide metabolic process"/>
    <property type="evidence" value="ECO:0007669"/>
    <property type="project" value="InterPro"/>
</dbReference>
<feature type="transmembrane region" description="Helical" evidence="2">
    <location>
        <begin position="169"/>
        <end position="191"/>
    </location>
</feature>
<dbReference type="GO" id="GO:0070917">
    <property type="term" value="F:inositol phosphoceramide synthase regulator activity"/>
    <property type="evidence" value="ECO:0007669"/>
    <property type="project" value="InterPro"/>
</dbReference>
<dbReference type="PANTHER" id="PTHR28077:SF1">
    <property type="entry name" value="INOSITOL PHOSPHORYLCERAMIDE SYNTHASE REGULATORY SUBUNIT KEI1"/>
    <property type="match status" value="1"/>
</dbReference>
<proteinExistence type="predicted"/>
<keyword evidence="4" id="KW-1185">Reference proteome</keyword>
<gene>
    <name evidence="3" type="ORF">DB88DRAFT_285988</name>
</gene>
<dbReference type="EMBL" id="JAODAN010000005">
    <property type="protein sequence ID" value="KAK1924417.1"/>
    <property type="molecule type" value="Genomic_DNA"/>
</dbReference>
<dbReference type="Pfam" id="PF08552">
    <property type="entry name" value="Kei1"/>
    <property type="match status" value="1"/>
</dbReference>
<keyword evidence="2" id="KW-0812">Transmembrane</keyword>
<keyword evidence="2" id="KW-0472">Membrane</keyword>
<name>A0AAD9FQR5_PAPLA</name>
<feature type="transmembrane region" description="Helical" evidence="2">
    <location>
        <begin position="57"/>
        <end position="77"/>
    </location>
</feature>